<reference evidence="8" key="1">
    <citation type="submission" date="2018-04" db="EMBL/GenBank/DDBJ databases">
        <authorList>
            <person name="Liu S."/>
            <person name="Wang Z."/>
            <person name="Li J."/>
        </authorList>
    </citation>
    <scope>NUCLEOTIDE SEQUENCE [LARGE SCALE GENOMIC DNA]</scope>
    <source>
        <strain evidence="8">S1194</strain>
    </source>
</reference>
<gene>
    <name evidence="7" type="ORF">DF220_05225</name>
</gene>
<accession>A0A2U1T0B1</accession>
<dbReference type="EMBL" id="QEEX01000001">
    <property type="protein sequence ID" value="PWB97297.1"/>
    <property type="molecule type" value="Genomic_DNA"/>
</dbReference>
<keyword evidence="6" id="KW-1003">Cell membrane</keyword>
<evidence type="ECO:0000256" key="1">
    <source>
        <dbReference type="ARBA" id="ARBA00004141"/>
    </source>
</evidence>
<evidence type="ECO:0000313" key="7">
    <source>
        <dbReference type="EMBL" id="PWB97297.1"/>
    </source>
</evidence>
<protein>
    <recommendedName>
        <fullName evidence="6">Probable membrane transporter protein</fullName>
    </recommendedName>
</protein>
<feature type="transmembrane region" description="Helical" evidence="6">
    <location>
        <begin position="232"/>
        <end position="251"/>
    </location>
</feature>
<dbReference type="GO" id="GO:0005886">
    <property type="term" value="C:plasma membrane"/>
    <property type="evidence" value="ECO:0007669"/>
    <property type="project" value="UniProtKB-SubCell"/>
</dbReference>
<keyword evidence="5 6" id="KW-0472">Membrane</keyword>
<keyword evidence="4 6" id="KW-1133">Transmembrane helix</keyword>
<evidence type="ECO:0000256" key="2">
    <source>
        <dbReference type="ARBA" id="ARBA00009142"/>
    </source>
</evidence>
<comment type="similarity">
    <text evidence="2 6">Belongs to the 4-toluene sulfonate uptake permease (TSUP) (TC 2.A.102) family.</text>
</comment>
<proteinExistence type="inferred from homology"/>
<feature type="transmembrane region" description="Helical" evidence="6">
    <location>
        <begin position="101"/>
        <end position="121"/>
    </location>
</feature>
<dbReference type="InterPro" id="IPR002781">
    <property type="entry name" value="TM_pro_TauE-like"/>
</dbReference>
<evidence type="ECO:0000256" key="3">
    <source>
        <dbReference type="ARBA" id="ARBA00022692"/>
    </source>
</evidence>
<organism evidence="7 8">
    <name type="scientific">Homoserinimonas hongtaonis</name>
    <dbReference type="NCBI Taxonomy" id="2079791"/>
    <lineage>
        <taxon>Bacteria</taxon>
        <taxon>Bacillati</taxon>
        <taxon>Actinomycetota</taxon>
        <taxon>Actinomycetes</taxon>
        <taxon>Micrococcales</taxon>
        <taxon>Microbacteriaceae</taxon>
        <taxon>Homoserinimonas</taxon>
    </lineage>
</organism>
<feature type="transmembrane region" description="Helical" evidence="6">
    <location>
        <begin position="128"/>
        <end position="148"/>
    </location>
</feature>
<dbReference type="PANTHER" id="PTHR43701:SF2">
    <property type="entry name" value="MEMBRANE TRANSPORTER PROTEIN YJNA-RELATED"/>
    <property type="match status" value="1"/>
</dbReference>
<dbReference type="RefSeq" id="WP_108997309.1">
    <property type="nucleotide sequence ID" value="NZ_QEEX01000001.1"/>
</dbReference>
<comment type="subcellular location">
    <subcellularLocation>
        <location evidence="6">Cell membrane</location>
        <topology evidence="6">Multi-pass membrane protein</topology>
    </subcellularLocation>
    <subcellularLocation>
        <location evidence="1">Membrane</location>
        <topology evidence="1">Multi-pass membrane protein</topology>
    </subcellularLocation>
</comment>
<keyword evidence="8" id="KW-1185">Reference proteome</keyword>
<dbReference type="Proteomes" id="UP000244978">
    <property type="component" value="Unassembled WGS sequence"/>
</dbReference>
<dbReference type="AlphaFoldDB" id="A0A2U1T0B1"/>
<feature type="transmembrane region" description="Helical" evidence="6">
    <location>
        <begin position="74"/>
        <end position="95"/>
    </location>
</feature>
<evidence type="ECO:0000256" key="4">
    <source>
        <dbReference type="ARBA" id="ARBA00022989"/>
    </source>
</evidence>
<evidence type="ECO:0000313" key="8">
    <source>
        <dbReference type="Proteomes" id="UP000244978"/>
    </source>
</evidence>
<feature type="transmembrane region" description="Helical" evidence="6">
    <location>
        <begin position="12"/>
        <end position="39"/>
    </location>
</feature>
<evidence type="ECO:0000256" key="6">
    <source>
        <dbReference type="RuleBase" id="RU363041"/>
    </source>
</evidence>
<comment type="caution">
    <text evidence="7">The sequence shown here is derived from an EMBL/GenBank/DDBJ whole genome shotgun (WGS) entry which is preliminary data.</text>
</comment>
<keyword evidence="3 6" id="KW-0812">Transmembrane</keyword>
<feature type="transmembrane region" description="Helical" evidence="6">
    <location>
        <begin position="204"/>
        <end position="226"/>
    </location>
</feature>
<feature type="transmembrane region" description="Helical" evidence="6">
    <location>
        <begin position="154"/>
        <end position="175"/>
    </location>
</feature>
<dbReference type="Pfam" id="PF01925">
    <property type="entry name" value="TauE"/>
    <property type="match status" value="1"/>
</dbReference>
<evidence type="ECO:0000256" key="5">
    <source>
        <dbReference type="ARBA" id="ARBA00023136"/>
    </source>
</evidence>
<name>A0A2U1T0B1_9MICO</name>
<feature type="transmembrane region" description="Helical" evidence="6">
    <location>
        <begin position="45"/>
        <end position="67"/>
    </location>
</feature>
<dbReference type="PANTHER" id="PTHR43701">
    <property type="entry name" value="MEMBRANE TRANSPORTER PROTEIN MJ0441-RELATED"/>
    <property type="match status" value="1"/>
</dbReference>
<sequence length="258" mass="26222">MTTRRIATLAGVGLLAGFFSGLFGVGGGIVIVPLLVLLLAFPQRLASGTSLAAILPTAIAGSIGYAVRGEVDWVAAGCLAVGAIAGSLIGTWMLARISQGWLRWAFVAFQLIMAVSLFFVVPARETSLDYSVGTVLALAGVGLFTGILSGLLGVGGGVIVVPVMLLFFGMGDLVAKGTSLVMMIPTATTGTISNLRNRNSDLRAAGIIGLLAIPASFGGIAVAAAIPPQLGSILFALLLLFTASQLIIKGLKERRAGA</sequence>
<dbReference type="InterPro" id="IPR051598">
    <property type="entry name" value="TSUP/Inactive_protease-like"/>
</dbReference>